<dbReference type="FunFam" id="3.40.50.360:FF:000001">
    <property type="entry name" value="NAD(P)H dehydrogenase (Quinone) FQR1-like"/>
    <property type="match status" value="1"/>
</dbReference>
<dbReference type="InterPro" id="IPR029039">
    <property type="entry name" value="Flavoprotein-like_sf"/>
</dbReference>
<keyword evidence="3" id="KW-0285">Flavoprotein</keyword>
<dbReference type="InterPro" id="IPR005025">
    <property type="entry name" value="FMN_Rdtase-like_dom"/>
</dbReference>
<dbReference type="InterPro" id="IPR008254">
    <property type="entry name" value="Flavodoxin/NO_synth"/>
</dbReference>
<organism evidence="7 8">
    <name type="scientific">Ectothiorhodospira marina</name>
    <dbReference type="NCBI Taxonomy" id="1396821"/>
    <lineage>
        <taxon>Bacteria</taxon>
        <taxon>Pseudomonadati</taxon>
        <taxon>Pseudomonadota</taxon>
        <taxon>Gammaproteobacteria</taxon>
        <taxon>Chromatiales</taxon>
        <taxon>Ectothiorhodospiraceae</taxon>
        <taxon>Ectothiorhodospira</taxon>
    </lineage>
</organism>
<dbReference type="RefSeq" id="WP_090252972.1">
    <property type="nucleotide sequence ID" value="NZ_FOAA01000007.1"/>
</dbReference>
<dbReference type="GO" id="GO:0003955">
    <property type="term" value="F:NAD(P)H dehydrogenase (quinone) activity"/>
    <property type="evidence" value="ECO:0007669"/>
    <property type="project" value="InterPro"/>
</dbReference>
<dbReference type="NCBIfam" id="NF002999">
    <property type="entry name" value="PRK03767.1"/>
    <property type="match status" value="1"/>
</dbReference>
<sequence length="208" mass="21838">MTLNPQAEILVVYYSRYGATATMARHVARGVEEVGGCTARLRTLPPVSATCEAVEDAIPADGPPYATMEDLKACDGAAFGTPTRFGNMAAPLKYFLDQTSNLWFAGNLAGKPAGVFTSTATQHGGQESTLLSMITPLLHHGMLIVGVPYTESALTETTSGGTPYGPSHVAGPKGDNPLTEHERVLCHALGRRLARTALALKQGSDPKG</sequence>
<dbReference type="OrthoDB" id="9801479at2"/>
<dbReference type="EMBL" id="FOAA01000007">
    <property type="protein sequence ID" value="SEK94504.1"/>
    <property type="molecule type" value="Genomic_DNA"/>
</dbReference>
<evidence type="ECO:0000256" key="1">
    <source>
        <dbReference type="ARBA" id="ARBA00001917"/>
    </source>
</evidence>
<dbReference type="PANTHER" id="PTHR30546:SF23">
    <property type="entry name" value="FLAVOPROTEIN-LIKE PROTEIN YCP4-RELATED"/>
    <property type="match status" value="1"/>
</dbReference>
<keyword evidence="8" id="KW-1185">Reference proteome</keyword>
<dbReference type="GO" id="GO:0009055">
    <property type="term" value="F:electron transfer activity"/>
    <property type="evidence" value="ECO:0007669"/>
    <property type="project" value="InterPro"/>
</dbReference>
<evidence type="ECO:0000256" key="2">
    <source>
        <dbReference type="ARBA" id="ARBA00006961"/>
    </source>
</evidence>
<evidence type="ECO:0000256" key="3">
    <source>
        <dbReference type="ARBA" id="ARBA00022630"/>
    </source>
</evidence>
<dbReference type="SUPFAM" id="SSF52218">
    <property type="entry name" value="Flavoproteins"/>
    <property type="match status" value="1"/>
</dbReference>
<keyword evidence="4" id="KW-0288">FMN</keyword>
<accession>A0A1H7L6N9</accession>
<comment type="similarity">
    <text evidence="2">Belongs to the WrbA family.</text>
</comment>
<gene>
    <name evidence="7" type="ORF">SAMN05444515_10731</name>
</gene>
<dbReference type="PANTHER" id="PTHR30546">
    <property type="entry name" value="FLAVODOXIN-RELATED PROTEIN WRBA-RELATED"/>
    <property type="match status" value="1"/>
</dbReference>
<proteinExistence type="inferred from homology"/>
<dbReference type="STRING" id="1396821.SAMN05444515_10731"/>
<feature type="domain" description="Flavodoxin-like" evidence="6">
    <location>
        <begin position="9"/>
        <end position="194"/>
    </location>
</feature>
<dbReference type="InterPro" id="IPR001226">
    <property type="entry name" value="Flavodoxin_CS"/>
</dbReference>
<dbReference type="AlphaFoldDB" id="A0A1H7L6N9"/>
<evidence type="ECO:0000256" key="5">
    <source>
        <dbReference type="SAM" id="MobiDB-lite"/>
    </source>
</evidence>
<evidence type="ECO:0000256" key="4">
    <source>
        <dbReference type="ARBA" id="ARBA00022643"/>
    </source>
</evidence>
<evidence type="ECO:0000259" key="6">
    <source>
        <dbReference type="PROSITE" id="PS50902"/>
    </source>
</evidence>
<dbReference type="PROSITE" id="PS50902">
    <property type="entry name" value="FLAVODOXIN_LIKE"/>
    <property type="match status" value="1"/>
</dbReference>
<reference evidence="8" key="1">
    <citation type="submission" date="2016-10" db="EMBL/GenBank/DDBJ databases">
        <authorList>
            <person name="Varghese N."/>
            <person name="Submissions S."/>
        </authorList>
    </citation>
    <scope>NUCLEOTIDE SEQUENCE [LARGE SCALE GENOMIC DNA]</scope>
    <source>
        <strain evidence="8">DSM 241</strain>
    </source>
</reference>
<dbReference type="InterPro" id="IPR010089">
    <property type="entry name" value="Flavoprotein_WrbA-like"/>
</dbReference>
<dbReference type="NCBIfam" id="TIGR01755">
    <property type="entry name" value="flav_wrbA"/>
    <property type="match status" value="1"/>
</dbReference>
<comment type="cofactor">
    <cofactor evidence="1">
        <name>FMN</name>
        <dbReference type="ChEBI" id="CHEBI:58210"/>
    </cofactor>
</comment>
<evidence type="ECO:0000313" key="7">
    <source>
        <dbReference type="EMBL" id="SEK94504.1"/>
    </source>
</evidence>
<name>A0A1H7L6N9_9GAMM</name>
<feature type="region of interest" description="Disordered" evidence="5">
    <location>
        <begin position="155"/>
        <end position="176"/>
    </location>
</feature>
<dbReference type="Pfam" id="PF03358">
    <property type="entry name" value="FMN_red"/>
    <property type="match status" value="1"/>
</dbReference>
<dbReference type="GO" id="GO:0016020">
    <property type="term" value="C:membrane"/>
    <property type="evidence" value="ECO:0007669"/>
    <property type="project" value="TreeGrafter"/>
</dbReference>
<dbReference type="Proteomes" id="UP000199256">
    <property type="component" value="Unassembled WGS sequence"/>
</dbReference>
<dbReference type="Gene3D" id="3.40.50.360">
    <property type="match status" value="1"/>
</dbReference>
<evidence type="ECO:0000313" key="8">
    <source>
        <dbReference type="Proteomes" id="UP000199256"/>
    </source>
</evidence>
<dbReference type="PROSITE" id="PS00201">
    <property type="entry name" value="FLAVODOXIN"/>
    <property type="match status" value="1"/>
</dbReference>
<dbReference type="GO" id="GO:0010181">
    <property type="term" value="F:FMN binding"/>
    <property type="evidence" value="ECO:0007669"/>
    <property type="project" value="InterPro"/>
</dbReference>
<protein>
    <submittedName>
        <fullName evidence="7">NAD(P)H dehydrogenase (Quinone)</fullName>
    </submittedName>
</protein>